<evidence type="ECO:0000313" key="2">
    <source>
        <dbReference type="EMBL" id="NWK54057.1"/>
    </source>
</evidence>
<feature type="signal peptide" evidence="1">
    <location>
        <begin position="1"/>
        <end position="19"/>
    </location>
</feature>
<keyword evidence="1" id="KW-0732">Signal</keyword>
<organism evidence="2 3">
    <name type="scientific">Oceaniferula marina</name>
    <dbReference type="NCBI Taxonomy" id="2748318"/>
    <lineage>
        <taxon>Bacteria</taxon>
        <taxon>Pseudomonadati</taxon>
        <taxon>Verrucomicrobiota</taxon>
        <taxon>Verrucomicrobiia</taxon>
        <taxon>Verrucomicrobiales</taxon>
        <taxon>Verrucomicrobiaceae</taxon>
        <taxon>Oceaniferula</taxon>
    </lineage>
</organism>
<comment type="caution">
    <text evidence="2">The sequence shown here is derived from an EMBL/GenBank/DDBJ whole genome shotgun (WGS) entry which is preliminary data.</text>
</comment>
<dbReference type="AlphaFoldDB" id="A0A851GFW3"/>
<reference evidence="2 3" key="1">
    <citation type="submission" date="2020-07" db="EMBL/GenBank/DDBJ databases">
        <title>Roseicoccus Jingziensis gen. nov., sp. nov., isolated from coastal seawater.</title>
        <authorList>
            <person name="Feng X."/>
        </authorList>
    </citation>
    <scope>NUCLEOTIDE SEQUENCE [LARGE SCALE GENOMIC DNA]</scope>
    <source>
        <strain evidence="2 3">N1E253</strain>
    </source>
</reference>
<dbReference type="Proteomes" id="UP000557872">
    <property type="component" value="Unassembled WGS sequence"/>
</dbReference>
<name>A0A851GFW3_9BACT</name>
<keyword evidence="3" id="KW-1185">Reference proteome</keyword>
<evidence type="ECO:0000256" key="1">
    <source>
        <dbReference type="SAM" id="SignalP"/>
    </source>
</evidence>
<gene>
    <name evidence="2" type="ORF">HW115_00415</name>
</gene>
<accession>A0A851GFW3</accession>
<proteinExistence type="predicted"/>
<dbReference type="RefSeq" id="WP_178930604.1">
    <property type="nucleotide sequence ID" value="NZ_JACBAZ010000001.1"/>
</dbReference>
<evidence type="ECO:0000313" key="3">
    <source>
        <dbReference type="Proteomes" id="UP000557872"/>
    </source>
</evidence>
<feature type="chain" id="PRO_5032387488" evidence="1">
    <location>
        <begin position="20"/>
        <end position="227"/>
    </location>
</feature>
<sequence>MRVRLLILLMLGLLGLANAAEHHVILCGGPALRKWENLRVERDQHDRWWANFIRASTLRMVEIRRAYGKEAKITWIVYRPGYVARGAEDGKPYTKWITEQATKRNVTLRWVSSGSAAISAINNHPSKSVVTFDFFGHSNKFCFLLDYSSYIMGVSKAWIHQNELGKIRSSIFARHAQCQSWGCHTGESMSAVWKRQTGKTLIGVRGKTNYEAVGQGRMPTVNGSWVR</sequence>
<dbReference type="EMBL" id="JACBAZ010000001">
    <property type="protein sequence ID" value="NWK54057.1"/>
    <property type="molecule type" value="Genomic_DNA"/>
</dbReference>
<protein>
    <submittedName>
        <fullName evidence="2">Uncharacterized protein</fullName>
    </submittedName>
</protein>